<feature type="domain" description="RING-type" evidence="11">
    <location>
        <begin position="263"/>
        <end position="307"/>
    </location>
</feature>
<reference evidence="13" key="1">
    <citation type="submission" date="2023-07" db="EMBL/GenBank/DDBJ databases">
        <authorList>
            <consortium name="AG Swart"/>
            <person name="Singh M."/>
            <person name="Singh A."/>
            <person name="Seah K."/>
            <person name="Emmerich C."/>
        </authorList>
    </citation>
    <scope>NUCLEOTIDE SEQUENCE</scope>
    <source>
        <strain evidence="13">DP1</strain>
    </source>
</reference>
<dbReference type="InterPro" id="IPR002867">
    <property type="entry name" value="IBR_dom"/>
</dbReference>
<dbReference type="Gene3D" id="3.30.40.10">
    <property type="entry name" value="Zinc/RING finger domain, C3HC4 (zinc finger)"/>
    <property type="match status" value="1"/>
</dbReference>
<organism evidence="13 14">
    <name type="scientific">Euplotes crassus</name>
    <dbReference type="NCBI Taxonomy" id="5936"/>
    <lineage>
        <taxon>Eukaryota</taxon>
        <taxon>Sar</taxon>
        <taxon>Alveolata</taxon>
        <taxon>Ciliophora</taxon>
        <taxon>Intramacronucleata</taxon>
        <taxon>Spirotrichea</taxon>
        <taxon>Hypotrichia</taxon>
        <taxon>Euplotida</taxon>
        <taxon>Euplotidae</taxon>
        <taxon>Moneuplotes</taxon>
    </lineage>
</organism>
<comment type="caution">
    <text evidence="13">The sequence shown here is derived from an EMBL/GenBank/DDBJ whole genome shotgun (WGS) entry which is preliminary data.</text>
</comment>
<dbReference type="GO" id="GO:0000151">
    <property type="term" value="C:ubiquitin ligase complex"/>
    <property type="evidence" value="ECO:0007669"/>
    <property type="project" value="TreeGrafter"/>
</dbReference>
<evidence type="ECO:0000256" key="1">
    <source>
        <dbReference type="ARBA" id="ARBA00004906"/>
    </source>
</evidence>
<feature type="domain" description="RING-type" evidence="12">
    <location>
        <begin position="259"/>
        <end position="459"/>
    </location>
</feature>
<keyword evidence="14" id="KW-1185">Reference proteome</keyword>
<keyword evidence="3" id="KW-0479">Metal-binding</keyword>
<keyword evidence="2" id="KW-0808">Transferase</keyword>
<feature type="coiled-coil region" evidence="9">
    <location>
        <begin position="182"/>
        <end position="260"/>
    </location>
</feature>
<evidence type="ECO:0000256" key="5">
    <source>
        <dbReference type="ARBA" id="ARBA00022771"/>
    </source>
</evidence>
<evidence type="ECO:0000256" key="6">
    <source>
        <dbReference type="ARBA" id="ARBA00022786"/>
    </source>
</evidence>
<keyword evidence="4" id="KW-0677">Repeat</keyword>
<dbReference type="SMART" id="SM00647">
    <property type="entry name" value="IBR"/>
    <property type="match status" value="2"/>
</dbReference>
<dbReference type="CDD" id="cd22584">
    <property type="entry name" value="Rcat_RBR_unk"/>
    <property type="match status" value="1"/>
</dbReference>
<dbReference type="InterPro" id="IPR001841">
    <property type="entry name" value="Znf_RING"/>
</dbReference>
<keyword evidence="9" id="KW-0175">Coiled coil</keyword>
<gene>
    <name evidence="13" type="ORF">ECRASSUSDP1_LOCUS8620</name>
</gene>
<evidence type="ECO:0008006" key="15">
    <source>
        <dbReference type="Google" id="ProtNLM"/>
    </source>
</evidence>
<evidence type="ECO:0000256" key="3">
    <source>
        <dbReference type="ARBA" id="ARBA00022723"/>
    </source>
</evidence>
<name>A0AAD1UHG7_EUPCR</name>
<evidence type="ECO:0000313" key="13">
    <source>
        <dbReference type="EMBL" id="CAI2367338.1"/>
    </source>
</evidence>
<evidence type="ECO:0000313" key="14">
    <source>
        <dbReference type="Proteomes" id="UP001295684"/>
    </source>
</evidence>
<dbReference type="GO" id="GO:0008270">
    <property type="term" value="F:zinc ion binding"/>
    <property type="evidence" value="ECO:0007669"/>
    <property type="project" value="UniProtKB-KW"/>
</dbReference>
<dbReference type="InterPro" id="IPR013083">
    <property type="entry name" value="Znf_RING/FYVE/PHD"/>
</dbReference>
<evidence type="ECO:0000256" key="4">
    <source>
        <dbReference type="ARBA" id="ARBA00022737"/>
    </source>
</evidence>
<keyword evidence="7" id="KW-0862">Zinc</keyword>
<dbReference type="InterPro" id="IPR051628">
    <property type="entry name" value="LUBAC_E3_Ligases"/>
</dbReference>
<dbReference type="SUPFAM" id="SSF57850">
    <property type="entry name" value="RING/U-box"/>
    <property type="match status" value="3"/>
</dbReference>
<keyword evidence="5 8" id="KW-0863">Zinc-finger</keyword>
<dbReference type="PANTHER" id="PTHR22770:SF13">
    <property type="entry name" value="RING-TYPE DOMAIN-CONTAINING PROTEIN"/>
    <property type="match status" value="1"/>
</dbReference>
<dbReference type="GO" id="GO:0004842">
    <property type="term" value="F:ubiquitin-protein transferase activity"/>
    <property type="evidence" value="ECO:0007669"/>
    <property type="project" value="TreeGrafter"/>
</dbReference>
<evidence type="ECO:0000256" key="7">
    <source>
        <dbReference type="ARBA" id="ARBA00022833"/>
    </source>
</evidence>
<evidence type="ECO:0000256" key="9">
    <source>
        <dbReference type="SAM" id="Coils"/>
    </source>
</evidence>
<dbReference type="EMBL" id="CAMPGE010008439">
    <property type="protein sequence ID" value="CAI2367338.1"/>
    <property type="molecule type" value="Genomic_DNA"/>
</dbReference>
<dbReference type="Pfam" id="PF01485">
    <property type="entry name" value="IBR"/>
    <property type="match status" value="1"/>
</dbReference>
<dbReference type="PANTHER" id="PTHR22770">
    <property type="entry name" value="UBIQUITIN CONJUGATING ENZYME 7 INTERACTING PROTEIN-RELATED"/>
    <property type="match status" value="1"/>
</dbReference>
<dbReference type="InterPro" id="IPR044066">
    <property type="entry name" value="TRIAD_supradom"/>
</dbReference>
<dbReference type="GO" id="GO:0043161">
    <property type="term" value="P:proteasome-mediated ubiquitin-dependent protein catabolic process"/>
    <property type="evidence" value="ECO:0007669"/>
    <property type="project" value="TreeGrafter"/>
</dbReference>
<evidence type="ECO:0000256" key="2">
    <source>
        <dbReference type="ARBA" id="ARBA00022679"/>
    </source>
</evidence>
<feature type="compositionally biased region" description="Basic and acidic residues" evidence="10">
    <location>
        <begin position="121"/>
        <end position="131"/>
    </location>
</feature>
<evidence type="ECO:0000256" key="10">
    <source>
        <dbReference type="SAM" id="MobiDB-lite"/>
    </source>
</evidence>
<dbReference type="GO" id="GO:0043130">
    <property type="term" value="F:ubiquitin binding"/>
    <property type="evidence" value="ECO:0007669"/>
    <property type="project" value="TreeGrafter"/>
</dbReference>
<dbReference type="Proteomes" id="UP001295684">
    <property type="component" value="Unassembled WGS sequence"/>
</dbReference>
<evidence type="ECO:0000259" key="11">
    <source>
        <dbReference type="PROSITE" id="PS50089"/>
    </source>
</evidence>
<sequence length="459" mass="53969">MAVPTGGINRYGILEIQEKDLFTLIKEEAQGFDPMLLFLLGYNYCKLEGNYNGKSFFELAKIIQKSIKGNLLNKVELQATYRKLYGQDYLSDVLNLSWFKRHKEAFEQNNEEVSLMKRNPKREQEECKDDSLSVADASSPTKSPNGLLVKEEEKTDLISSFLKSDISSDLKSEDKRNSSETYHQLIEHQQRLETERKLKEEEENKKLIDQMLAEEKLHQEEAQQRAAEEEQESIRVAQEIQKKFEEESKQRREAEEEKNKPECKICYDVIEFDDINVIGCGHIYHPYCMKMHLQAKTDSKAFPLSCPEPQCGMELAESEIQSFCDDELYDKITKFQLELFLEQNNEMFNHCPTPDCEFVFEWDGDKENQQFKCSICHKNYCIMCRVEWHDGLNCQEYRELNGYPPEDRAFYKFIKGAQFKQCPQCKYWVEKSSGCDHMTCRCRYEFCYRCGGKYQACDC</sequence>
<proteinExistence type="predicted"/>
<dbReference type="PROSITE" id="PS50089">
    <property type="entry name" value="ZF_RING_2"/>
    <property type="match status" value="1"/>
</dbReference>
<comment type="pathway">
    <text evidence="1">Protein modification; protein ubiquitination.</text>
</comment>
<accession>A0AAD1UHG7</accession>
<evidence type="ECO:0000256" key="8">
    <source>
        <dbReference type="PROSITE-ProRule" id="PRU00175"/>
    </source>
</evidence>
<keyword evidence="6" id="KW-0833">Ubl conjugation pathway</keyword>
<dbReference type="CDD" id="cd20335">
    <property type="entry name" value="BRcat_RBR"/>
    <property type="match status" value="1"/>
</dbReference>
<protein>
    <recommendedName>
        <fullName evidence="15">RING-type domain-containing protein</fullName>
    </recommendedName>
</protein>
<dbReference type="Pfam" id="PF22191">
    <property type="entry name" value="IBR_1"/>
    <property type="match status" value="1"/>
</dbReference>
<dbReference type="AlphaFoldDB" id="A0AAD1UHG7"/>
<feature type="region of interest" description="Disordered" evidence="10">
    <location>
        <begin position="117"/>
        <end position="150"/>
    </location>
</feature>
<evidence type="ECO:0000259" key="12">
    <source>
        <dbReference type="PROSITE" id="PS51873"/>
    </source>
</evidence>
<dbReference type="GO" id="GO:0097039">
    <property type="term" value="P:protein linear polyubiquitination"/>
    <property type="evidence" value="ECO:0007669"/>
    <property type="project" value="TreeGrafter"/>
</dbReference>
<dbReference type="Gene3D" id="1.20.120.1750">
    <property type="match status" value="1"/>
</dbReference>
<dbReference type="PROSITE" id="PS51873">
    <property type="entry name" value="TRIAD"/>
    <property type="match status" value="1"/>
</dbReference>